<dbReference type="InterPro" id="IPR053207">
    <property type="entry name" value="Non-NMDA_GluR_Accessory"/>
</dbReference>
<dbReference type="InterPro" id="IPR000859">
    <property type="entry name" value="CUB_dom"/>
</dbReference>
<dbReference type="InterPro" id="IPR023415">
    <property type="entry name" value="LDLR_class-A_CS"/>
</dbReference>
<feature type="chain" id="PRO_5019857015" description="CUB domain-containing protein" evidence="4">
    <location>
        <begin position="21"/>
        <end position="1082"/>
    </location>
</feature>
<dbReference type="Pfam" id="PF00057">
    <property type="entry name" value="Ldl_recept_a"/>
    <property type="match status" value="1"/>
</dbReference>
<evidence type="ECO:0000256" key="1">
    <source>
        <dbReference type="ARBA" id="ARBA00023157"/>
    </source>
</evidence>
<dbReference type="PROSITE" id="PS01180">
    <property type="entry name" value="CUB"/>
    <property type="match status" value="1"/>
</dbReference>
<evidence type="ECO:0000313" key="7">
    <source>
        <dbReference type="Proteomes" id="UP000291343"/>
    </source>
</evidence>
<gene>
    <name evidence="6" type="ORF">LSTR_LSTR007186</name>
</gene>
<dbReference type="GO" id="GO:0005886">
    <property type="term" value="C:plasma membrane"/>
    <property type="evidence" value="ECO:0007669"/>
    <property type="project" value="TreeGrafter"/>
</dbReference>
<dbReference type="STRING" id="195883.A0A482WWD0"/>
<dbReference type="OrthoDB" id="10037824at2759"/>
<keyword evidence="3" id="KW-0472">Membrane</keyword>
<dbReference type="PANTHER" id="PTHR47537">
    <property type="entry name" value="CUBILIN"/>
    <property type="match status" value="1"/>
</dbReference>
<comment type="caution">
    <text evidence="2">Lacks conserved residue(s) required for the propagation of feature annotation.</text>
</comment>
<dbReference type="InterPro" id="IPR036055">
    <property type="entry name" value="LDL_receptor-like_sf"/>
</dbReference>
<accession>A0A482WWD0</accession>
<dbReference type="EMBL" id="QKKF02023298">
    <property type="protein sequence ID" value="RZF37824.1"/>
    <property type="molecule type" value="Genomic_DNA"/>
</dbReference>
<evidence type="ECO:0000256" key="3">
    <source>
        <dbReference type="SAM" id="Phobius"/>
    </source>
</evidence>
<dbReference type="FunCoup" id="A0A482WWD0">
    <property type="interactions" value="146"/>
</dbReference>
<dbReference type="PROSITE" id="PS01209">
    <property type="entry name" value="LDLRA_1"/>
    <property type="match status" value="1"/>
</dbReference>
<dbReference type="InterPro" id="IPR035914">
    <property type="entry name" value="Sperma_CUB_dom_sf"/>
</dbReference>
<feature type="transmembrane region" description="Helical" evidence="3">
    <location>
        <begin position="1033"/>
        <end position="1052"/>
    </location>
</feature>
<dbReference type="FunFam" id="2.60.120.290:FF:000065">
    <property type="entry name" value="Uncharacterized protein, isoform E"/>
    <property type="match status" value="1"/>
</dbReference>
<evidence type="ECO:0000256" key="4">
    <source>
        <dbReference type="SAM" id="SignalP"/>
    </source>
</evidence>
<feature type="disulfide bond" evidence="2">
    <location>
        <begin position="50"/>
        <end position="68"/>
    </location>
</feature>
<keyword evidence="3" id="KW-1133">Transmembrane helix</keyword>
<dbReference type="AlphaFoldDB" id="A0A482WWD0"/>
<dbReference type="PROSITE" id="PS50068">
    <property type="entry name" value="LDLRA_2"/>
    <property type="match status" value="1"/>
</dbReference>
<dbReference type="Pfam" id="PF25090">
    <property type="entry name" value="DUF7805"/>
    <property type="match status" value="1"/>
</dbReference>
<dbReference type="SUPFAM" id="SSF49854">
    <property type="entry name" value="Spermadhesin, CUB domain"/>
    <property type="match status" value="2"/>
</dbReference>
<feature type="disulfide bond" evidence="2">
    <location>
        <begin position="43"/>
        <end position="55"/>
    </location>
</feature>
<dbReference type="Gene3D" id="4.10.400.10">
    <property type="entry name" value="Low-density Lipoprotein Receptor"/>
    <property type="match status" value="1"/>
</dbReference>
<proteinExistence type="predicted"/>
<keyword evidence="7" id="KW-1185">Reference proteome</keyword>
<dbReference type="InterPro" id="IPR056707">
    <property type="entry name" value="DUF7805"/>
</dbReference>
<feature type="signal peptide" evidence="4">
    <location>
        <begin position="1"/>
        <end position="20"/>
    </location>
</feature>
<dbReference type="SMART" id="SM00192">
    <property type="entry name" value="LDLa"/>
    <property type="match status" value="2"/>
</dbReference>
<dbReference type="PANTHER" id="PTHR47537:SF4">
    <property type="entry name" value="GH12701P"/>
    <property type="match status" value="1"/>
</dbReference>
<evidence type="ECO:0000259" key="5">
    <source>
        <dbReference type="PROSITE" id="PS01180"/>
    </source>
</evidence>
<comment type="caution">
    <text evidence="6">The sequence shown here is derived from an EMBL/GenBank/DDBJ whole genome shotgun (WGS) entry which is preliminary data.</text>
</comment>
<evidence type="ECO:0000256" key="2">
    <source>
        <dbReference type="PROSITE-ProRule" id="PRU00124"/>
    </source>
</evidence>
<dbReference type="Gene3D" id="2.60.120.290">
    <property type="entry name" value="Spermadhesin, CUB domain"/>
    <property type="match status" value="2"/>
</dbReference>
<reference evidence="6 7" key="1">
    <citation type="journal article" date="2017" name="Gigascience">
        <title>Genome sequence of the small brown planthopper, Laodelphax striatellus.</title>
        <authorList>
            <person name="Zhu J."/>
            <person name="Jiang F."/>
            <person name="Wang X."/>
            <person name="Yang P."/>
            <person name="Bao Y."/>
            <person name="Zhao W."/>
            <person name="Wang W."/>
            <person name="Lu H."/>
            <person name="Wang Q."/>
            <person name="Cui N."/>
            <person name="Li J."/>
            <person name="Chen X."/>
            <person name="Luo L."/>
            <person name="Yu J."/>
            <person name="Kang L."/>
            <person name="Cui F."/>
        </authorList>
    </citation>
    <scope>NUCLEOTIDE SEQUENCE [LARGE SCALE GENOMIC DNA]</scope>
    <source>
        <tissue evidence="6">Whole body</tissue>
    </source>
</reference>
<organism evidence="6 7">
    <name type="scientific">Laodelphax striatellus</name>
    <name type="common">Small brown planthopper</name>
    <name type="synonym">Delphax striatella</name>
    <dbReference type="NCBI Taxonomy" id="195883"/>
    <lineage>
        <taxon>Eukaryota</taxon>
        <taxon>Metazoa</taxon>
        <taxon>Ecdysozoa</taxon>
        <taxon>Arthropoda</taxon>
        <taxon>Hexapoda</taxon>
        <taxon>Insecta</taxon>
        <taxon>Pterygota</taxon>
        <taxon>Neoptera</taxon>
        <taxon>Paraneoptera</taxon>
        <taxon>Hemiptera</taxon>
        <taxon>Auchenorrhyncha</taxon>
        <taxon>Fulgoroidea</taxon>
        <taxon>Delphacidae</taxon>
        <taxon>Criomorphinae</taxon>
        <taxon>Laodelphax</taxon>
    </lineage>
</organism>
<name>A0A482WWD0_LAOST</name>
<dbReference type="PRINTS" id="PR00261">
    <property type="entry name" value="LDLRECEPTOR"/>
</dbReference>
<dbReference type="SUPFAM" id="SSF57424">
    <property type="entry name" value="LDL receptor-like module"/>
    <property type="match status" value="1"/>
</dbReference>
<dbReference type="InParanoid" id="A0A482WWD0"/>
<feature type="domain" description="CUB" evidence="5">
    <location>
        <begin position="293"/>
        <end position="449"/>
    </location>
</feature>
<dbReference type="CDD" id="cd00112">
    <property type="entry name" value="LDLa"/>
    <property type="match status" value="1"/>
</dbReference>
<dbReference type="Proteomes" id="UP000291343">
    <property type="component" value="Unassembled WGS sequence"/>
</dbReference>
<dbReference type="CDD" id="cd00041">
    <property type="entry name" value="CUB"/>
    <property type="match status" value="2"/>
</dbReference>
<keyword evidence="3" id="KW-0812">Transmembrane</keyword>
<evidence type="ECO:0000313" key="6">
    <source>
        <dbReference type="EMBL" id="RZF37824.1"/>
    </source>
</evidence>
<keyword evidence="4" id="KW-0732">Signal</keyword>
<sequence>MLLVVLVGIWLGVGPWSGVAISGQVAVTTVAPAAAGGGTTGGCRQSQFACANGRCVPANKFCDAMNDCGDSSDEPRFCTPCNRTYYGEIGRTYELELHRPREDSLPYICHLTLSAGGGEYGDIVQVTLESFTLGRFVSFLVAGCPDGELQAWELNRPRVGGAWCGTSWGPAVYYSETRSVTLAMRLLRLSKDNTGYNFDFKMSYKMLPRREAVVRYGGQWIDVPDSPVHSSREPVMSLNRSSSISSSNIISSSSEDVLSSSGVQKHVEELPQPQLHHEEQEHYLGELIANTYCSRIFSDCDRKDCRLESPNFPGIYPRNLTCYYAVRQHLIPPGKHALIVVRQVKGQLINIRSQDAIYTRTQQQQPNQARQLKVWSECDEVQDYVTVYDGYTTRDPVLLKFCGGGASVPEAVSSGPELLVEFSTSPYGTFLYPTPPLPLHGFQLQVQVRFVDQDSPKYSRNKRCEFWLRGAGKGTLESPRHSLSANTTCLYHLQGAEPGTTPPPRHLEMLRRRPNLNFPPSRFRVWLAVLKYHVGAASEDEPCATRLQIWDGNVKAAPACNDIFCDKENSHGSVIYSNGGRPNLTLLARYCKDHVPRSCDHSLLANATRSPRPCSLAESFLSTGDALTLELKITESTTLRPVSFRALYEFVDLHQDGEPYGTGPCSRRFVSRSQSTQAQSSTPLTFSSPRDVFLYGRGGATNLSCTYWFLAQKGERVRITLKQLNTGNRSNCETRINANSDRMQCVGNATATLQFWEAPWSSLPSLPRDCLCSSAEPLLPYTFVSTSHVVEVKFNVFHMTSSDDFRNMNFEASWEFVRKAVCTKKQKVKGISGEIQFVSPARTPDEVNCLGHPWVIIPSDSRFLYVKLRGKLIHGSGVIEPNNTRITPARCSTRNRVIIHSGNGVHVLICPMPDEDERHHLVEVFSEGWVIGGTDRVFPVWSKEGSESRSIMVEFIPRETGTYSVTWLELMRRPVVPSVQHQGLALSDCIHRCPELDACINATLWCDGTQHCPSGYDEAIRHCFFLLKLPPSHIAAGTVVLLLLGCVSFIMLRRSWHSGRPGLKSLPSDTEAIVGTPKEVIC</sequence>
<dbReference type="InterPro" id="IPR002172">
    <property type="entry name" value="LDrepeatLR_classA_rpt"/>
</dbReference>
<dbReference type="SMART" id="SM00042">
    <property type="entry name" value="CUB"/>
    <property type="match status" value="1"/>
</dbReference>
<protein>
    <recommendedName>
        <fullName evidence="5">CUB domain-containing protein</fullName>
    </recommendedName>
</protein>
<keyword evidence="1 2" id="KW-1015">Disulfide bond</keyword>